<dbReference type="STRING" id="1703779.AMJ83_11090"/>
<name>A0A0S8FNZ2_UNCW3</name>
<dbReference type="EMBL" id="LJUJ01000039">
    <property type="protein sequence ID" value="KPK62399.1"/>
    <property type="molecule type" value="Genomic_DNA"/>
</dbReference>
<feature type="chain" id="PRO_5006646311" description="Alginate export domain-containing protein" evidence="1">
    <location>
        <begin position="21"/>
        <end position="446"/>
    </location>
</feature>
<proteinExistence type="predicted"/>
<sequence length="446" mass="49548">MHNKLICVLLAICVGSLAFAGKPEITNNGMFYIYSFFWQNGDFNADIPDFPDQAEGDQFFYMHADIGIHADFGAGVSTQVTVGGWGTFGVHPITAEGDQGGTPGENVAVREAYIDFANLFDSPLSFRAGKMHVLYPGQVFDGGEDGAMGAKFYGSTDMIDYDLAWYRLIENGGCWCAGMGPVEDDLDLFAAYFTAKFMEGGVRLSPYWFWRTISGTTEIDTLMYETKDDPMWLGGRLDVGPLAGLSLSGEFTMMMGSYEVDTMALDYAGMHYMGKLSYAPPTLPVMLGGGYYAFTGDEYDTLGFTGDENELYESPIWGPYTNDFFNWWPAFGPAHLHKTAYGFNLLAPFDMYATNLTVINGNIGFHQGPFMLRGDFFKYTRSWVPDGISDDMGMEISVLATYTYRKTITVGATAGYWMPGDWQTDFYGADYEDAMLAGWLFTYISF</sequence>
<keyword evidence="1" id="KW-0732">Signal</keyword>
<reference evidence="2 3" key="1">
    <citation type="journal article" date="2015" name="Microbiome">
        <title>Genomic resolution of linkages in carbon, nitrogen, and sulfur cycling among widespread estuary sediment bacteria.</title>
        <authorList>
            <person name="Baker B.J."/>
            <person name="Lazar C.S."/>
            <person name="Teske A.P."/>
            <person name="Dick G.J."/>
        </authorList>
    </citation>
    <scope>NUCLEOTIDE SEQUENCE [LARGE SCALE GENOMIC DNA]</scope>
    <source>
        <strain evidence="2">SM23_42</strain>
    </source>
</reference>
<organism evidence="2 3">
    <name type="scientific">candidate division WOR_3 bacterium SM23_42</name>
    <dbReference type="NCBI Taxonomy" id="1703779"/>
    <lineage>
        <taxon>Bacteria</taxon>
        <taxon>Bacteria division WOR-3</taxon>
    </lineage>
</organism>
<dbReference type="Proteomes" id="UP000051373">
    <property type="component" value="Unassembled WGS sequence"/>
</dbReference>
<protein>
    <recommendedName>
        <fullName evidence="4">Alginate export domain-containing protein</fullName>
    </recommendedName>
</protein>
<dbReference type="Gene3D" id="2.40.160.100">
    <property type="match status" value="1"/>
</dbReference>
<dbReference type="AlphaFoldDB" id="A0A0S8FNZ2"/>
<dbReference type="InterPro" id="IPR053728">
    <property type="entry name" value="Alginate_Permeability_Chnl"/>
</dbReference>
<feature type="signal peptide" evidence="1">
    <location>
        <begin position="1"/>
        <end position="20"/>
    </location>
</feature>
<comment type="caution">
    <text evidence="2">The sequence shown here is derived from an EMBL/GenBank/DDBJ whole genome shotgun (WGS) entry which is preliminary data.</text>
</comment>
<evidence type="ECO:0000313" key="3">
    <source>
        <dbReference type="Proteomes" id="UP000051373"/>
    </source>
</evidence>
<evidence type="ECO:0008006" key="4">
    <source>
        <dbReference type="Google" id="ProtNLM"/>
    </source>
</evidence>
<evidence type="ECO:0000313" key="2">
    <source>
        <dbReference type="EMBL" id="KPK62399.1"/>
    </source>
</evidence>
<gene>
    <name evidence="2" type="ORF">AMJ83_11090</name>
</gene>
<evidence type="ECO:0000256" key="1">
    <source>
        <dbReference type="SAM" id="SignalP"/>
    </source>
</evidence>
<accession>A0A0S8FNZ2</accession>